<protein>
    <recommendedName>
        <fullName evidence="4">DUF2798 domain-containing protein</fullName>
    </recommendedName>
</protein>
<dbReference type="HOGENOM" id="CLU_173298_5_0_5"/>
<reference evidence="2 3" key="1">
    <citation type="journal article" date="2011" name="J. Bacteriol.">
        <title>Complete genome sequence of the industrial strain Ketogulonicigenium vulgare WSH-001.</title>
        <authorList>
            <person name="Liu L."/>
            <person name="Li Y."/>
            <person name="Zhang J."/>
            <person name="Zhou Z."/>
            <person name="Liu J."/>
            <person name="Li X."/>
            <person name="Zhou J."/>
            <person name="Du G."/>
            <person name="Wang L."/>
            <person name="Chen J."/>
        </authorList>
    </citation>
    <scope>NUCLEOTIDE SEQUENCE [LARGE SCALE GENOMIC DNA]</scope>
    <source>
        <strain evidence="2 3">WSH-001</strain>
    </source>
</reference>
<dbReference type="EMBL" id="CP002018">
    <property type="protein sequence ID" value="AEM40304.1"/>
    <property type="molecule type" value="Genomic_DNA"/>
</dbReference>
<dbReference type="RefSeq" id="WP_013383742.1">
    <property type="nucleotide sequence ID" value="NC_017384.1"/>
</dbReference>
<keyword evidence="1" id="KW-0812">Transmembrane</keyword>
<evidence type="ECO:0008006" key="4">
    <source>
        <dbReference type="Google" id="ProtNLM"/>
    </source>
</evidence>
<organism evidence="2 3">
    <name type="scientific">Ketogulonicigenium vulgare (strain WSH-001)</name>
    <dbReference type="NCBI Taxonomy" id="759362"/>
    <lineage>
        <taxon>Bacteria</taxon>
        <taxon>Pseudomonadati</taxon>
        <taxon>Pseudomonadota</taxon>
        <taxon>Alphaproteobacteria</taxon>
        <taxon>Rhodobacterales</taxon>
        <taxon>Roseobacteraceae</taxon>
        <taxon>Ketogulonicigenium</taxon>
    </lineage>
</organism>
<proteinExistence type="predicted"/>
<dbReference type="InterPro" id="IPR021529">
    <property type="entry name" value="DUF2798"/>
</dbReference>
<dbReference type="AlphaFoldDB" id="F9YAD1"/>
<sequence>MELKTRIIAQLIITFCMASIMSGFLTLLVMGPSMQWLQQWPLRIIVAWPLAFIVSLIVGPLAFKIAARLTAPRR</sequence>
<dbReference type="KEGG" id="kvl:KVU_0464"/>
<evidence type="ECO:0000313" key="2">
    <source>
        <dbReference type="EMBL" id="AEM40304.1"/>
    </source>
</evidence>
<keyword evidence="1" id="KW-0472">Membrane</keyword>
<keyword evidence="3" id="KW-1185">Reference proteome</keyword>
<evidence type="ECO:0000256" key="1">
    <source>
        <dbReference type="SAM" id="Phobius"/>
    </source>
</evidence>
<evidence type="ECO:0000313" key="3">
    <source>
        <dbReference type="Proteomes" id="UP000000692"/>
    </source>
</evidence>
<feature type="transmembrane region" description="Helical" evidence="1">
    <location>
        <begin position="42"/>
        <end position="63"/>
    </location>
</feature>
<accession>F9YAD1</accession>
<keyword evidence="1" id="KW-1133">Transmembrane helix</keyword>
<name>F9YAD1_KETVW</name>
<gene>
    <name evidence="2" type="ordered locus">KVU_0464</name>
</gene>
<dbReference type="Pfam" id="PF11391">
    <property type="entry name" value="DUF2798"/>
    <property type="match status" value="1"/>
</dbReference>
<dbReference type="Proteomes" id="UP000000692">
    <property type="component" value="Chromosome"/>
</dbReference>
<feature type="transmembrane region" description="Helical" evidence="1">
    <location>
        <begin position="7"/>
        <end position="30"/>
    </location>
</feature>
<dbReference type="OrthoDB" id="7159403at2"/>